<dbReference type="InterPro" id="IPR037151">
    <property type="entry name" value="AlkB-like_sf"/>
</dbReference>
<dbReference type="InterPro" id="IPR027450">
    <property type="entry name" value="AlkB-like"/>
</dbReference>
<evidence type="ECO:0000313" key="2">
    <source>
        <dbReference type="EMBL" id="QDV22573.1"/>
    </source>
</evidence>
<proteinExistence type="predicted"/>
<dbReference type="RefSeq" id="WP_145074285.1">
    <property type="nucleotide sequence ID" value="NZ_CP036298.1"/>
</dbReference>
<reference evidence="2 3" key="1">
    <citation type="submission" date="2019-02" db="EMBL/GenBank/DDBJ databases">
        <title>Deep-cultivation of Planctomycetes and their phenomic and genomic characterization uncovers novel biology.</title>
        <authorList>
            <person name="Wiegand S."/>
            <person name="Jogler M."/>
            <person name="Boedeker C."/>
            <person name="Pinto D."/>
            <person name="Vollmers J."/>
            <person name="Rivas-Marin E."/>
            <person name="Kohn T."/>
            <person name="Peeters S.H."/>
            <person name="Heuer A."/>
            <person name="Rast P."/>
            <person name="Oberbeckmann S."/>
            <person name="Bunk B."/>
            <person name="Jeske O."/>
            <person name="Meyerdierks A."/>
            <person name="Storesund J.E."/>
            <person name="Kallscheuer N."/>
            <person name="Luecker S."/>
            <person name="Lage O.M."/>
            <person name="Pohl T."/>
            <person name="Merkel B.J."/>
            <person name="Hornburger P."/>
            <person name="Mueller R.-W."/>
            <person name="Bruemmer F."/>
            <person name="Labrenz M."/>
            <person name="Spormann A.M."/>
            <person name="Op den Camp H."/>
            <person name="Overmann J."/>
            <person name="Amann R."/>
            <person name="Jetten M.S.M."/>
            <person name="Mascher T."/>
            <person name="Medema M.H."/>
            <person name="Devos D.P."/>
            <person name="Kaster A.-K."/>
            <person name="Ovreas L."/>
            <person name="Rohde M."/>
            <person name="Galperin M.Y."/>
            <person name="Jogler C."/>
        </authorList>
    </citation>
    <scope>NUCLEOTIDE SEQUENCE [LARGE SCALE GENOMIC DNA]</scope>
    <source>
        <strain evidence="2 3">Q31a</strain>
    </source>
</reference>
<dbReference type="GO" id="GO:0006307">
    <property type="term" value="P:DNA alkylation repair"/>
    <property type="evidence" value="ECO:0007669"/>
    <property type="project" value="InterPro"/>
</dbReference>
<sequence precursor="true">MQILKLRNGGILLYDKSFLPAELADRYWVELRDQTAWEQKPGIFGHMQPRLIASYGAAGISYRYSGSDYAALPWTSTLLEIKRRIEAVRGEYNYCLLNCYRSGKDSMGWHADDEPEMGDVIGSLSLGATRKFRIRHKTTRETQTFLAGHGTLIIMAGTMQQFWQHEVPKTKMLVGERINLTFRKIARNESAC</sequence>
<feature type="domain" description="Fe2OG dioxygenase" evidence="1">
    <location>
        <begin position="91"/>
        <end position="186"/>
    </location>
</feature>
<dbReference type="Gene3D" id="2.60.120.590">
    <property type="entry name" value="Alpha-ketoglutarate-dependent dioxygenase AlkB-like"/>
    <property type="match status" value="1"/>
</dbReference>
<evidence type="ECO:0000259" key="1">
    <source>
        <dbReference type="PROSITE" id="PS51471"/>
    </source>
</evidence>
<accession>A0A518G1T9</accession>
<dbReference type="OrthoDB" id="9796932at2"/>
<dbReference type="KEGG" id="ahel:Q31a_08590"/>
<keyword evidence="3" id="KW-1185">Reference proteome</keyword>
<protein>
    <submittedName>
        <fullName evidence="2">2OG-Fe(II) oxygenase superfamily protein</fullName>
    </submittedName>
</protein>
<dbReference type="AlphaFoldDB" id="A0A518G1T9"/>
<dbReference type="PROSITE" id="PS51471">
    <property type="entry name" value="FE2OG_OXY"/>
    <property type="match status" value="1"/>
</dbReference>
<dbReference type="Pfam" id="PF13532">
    <property type="entry name" value="2OG-FeII_Oxy_2"/>
    <property type="match status" value="1"/>
</dbReference>
<gene>
    <name evidence="2" type="ORF">Q31a_08590</name>
</gene>
<dbReference type="PANTHER" id="PTHR31212:SF4">
    <property type="entry name" value="ALPHA-KETOGLUTARATE-DEPENDENT DIOXYGENASE ALKB HOMOLOG 3"/>
    <property type="match status" value="1"/>
</dbReference>
<dbReference type="PANTHER" id="PTHR31212">
    <property type="entry name" value="ALPHA-KETOGLUTARATE-DEPENDENT DIOXYGENASE ALKB HOMOLOG 3"/>
    <property type="match status" value="1"/>
</dbReference>
<dbReference type="Proteomes" id="UP000318017">
    <property type="component" value="Chromosome"/>
</dbReference>
<dbReference type="EMBL" id="CP036298">
    <property type="protein sequence ID" value="QDV22573.1"/>
    <property type="molecule type" value="Genomic_DNA"/>
</dbReference>
<dbReference type="InterPro" id="IPR032854">
    <property type="entry name" value="ALKBH3"/>
</dbReference>
<dbReference type="SUPFAM" id="SSF51197">
    <property type="entry name" value="Clavaminate synthase-like"/>
    <property type="match status" value="1"/>
</dbReference>
<dbReference type="InterPro" id="IPR005123">
    <property type="entry name" value="Oxoglu/Fe-dep_dioxygenase_dom"/>
</dbReference>
<evidence type="ECO:0000313" key="3">
    <source>
        <dbReference type="Proteomes" id="UP000318017"/>
    </source>
</evidence>
<organism evidence="2 3">
    <name type="scientific">Aureliella helgolandensis</name>
    <dbReference type="NCBI Taxonomy" id="2527968"/>
    <lineage>
        <taxon>Bacteria</taxon>
        <taxon>Pseudomonadati</taxon>
        <taxon>Planctomycetota</taxon>
        <taxon>Planctomycetia</taxon>
        <taxon>Pirellulales</taxon>
        <taxon>Pirellulaceae</taxon>
        <taxon>Aureliella</taxon>
    </lineage>
</organism>
<dbReference type="GO" id="GO:0051213">
    <property type="term" value="F:dioxygenase activity"/>
    <property type="evidence" value="ECO:0007669"/>
    <property type="project" value="InterPro"/>
</dbReference>
<name>A0A518G1T9_9BACT</name>